<comment type="caution">
    <text evidence="1">The sequence shown here is derived from an EMBL/GenBank/DDBJ whole genome shotgun (WGS) entry which is preliminary data.</text>
</comment>
<accession>A0A3S5A7D3</accession>
<protein>
    <submittedName>
        <fullName evidence="1">Uncharacterized protein</fullName>
    </submittedName>
</protein>
<dbReference type="InterPro" id="IPR051935">
    <property type="entry name" value="HSDL2"/>
</dbReference>
<dbReference type="InterPro" id="IPR036291">
    <property type="entry name" value="NAD(P)-bd_dom_sf"/>
</dbReference>
<gene>
    <name evidence="1" type="ORF">PXEA_LOCUS23160</name>
</gene>
<dbReference type="OrthoDB" id="5327538at2759"/>
<dbReference type="EMBL" id="CAAALY010105572">
    <property type="protein sequence ID" value="VEL29720.1"/>
    <property type="molecule type" value="Genomic_DNA"/>
</dbReference>
<name>A0A3S5A7D3_9PLAT</name>
<dbReference type="Proteomes" id="UP000784294">
    <property type="component" value="Unassembled WGS sequence"/>
</dbReference>
<dbReference type="AlphaFoldDB" id="A0A3S5A7D3"/>
<dbReference type="SUPFAM" id="SSF51735">
    <property type="entry name" value="NAD(P)-binding Rossmann-fold domains"/>
    <property type="match status" value="1"/>
</dbReference>
<evidence type="ECO:0000313" key="2">
    <source>
        <dbReference type="Proteomes" id="UP000784294"/>
    </source>
</evidence>
<sequence>MAPKWFANHVAYTMAKYGMSMCVLGMAEELKRFGIAVNALWPRTAIYTAATKMLAGGEHFAKQCRHPEIMSDAAHIVLTLPASDSQNTGRFFIDDELLAEHGIVDLEKYSVQRGASLALDFFLDSVPGATDVSSILYQTSVASTFEKIRGLLTEDLVQQVSGTFYFNLIGEHLILQPIPVILEA</sequence>
<organism evidence="1 2">
    <name type="scientific">Protopolystoma xenopodis</name>
    <dbReference type="NCBI Taxonomy" id="117903"/>
    <lineage>
        <taxon>Eukaryota</taxon>
        <taxon>Metazoa</taxon>
        <taxon>Spiralia</taxon>
        <taxon>Lophotrochozoa</taxon>
        <taxon>Platyhelminthes</taxon>
        <taxon>Monogenea</taxon>
        <taxon>Polyopisthocotylea</taxon>
        <taxon>Polystomatidea</taxon>
        <taxon>Polystomatidae</taxon>
        <taxon>Protopolystoma</taxon>
    </lineage>
</organism>
<proteinExistence type="predicted"/>
<dbReference type="PANTHER" id="PTHR42808:SF3">
    <property type="entry name" value="HYDROXYSTEROID DEHYDROGENASE-LIKE PROTEIN 2"/>
    <property type="match status" value="1"/>
</dbReference>
<dbReference type="PANTHER" id="PTHR42808">
    <property type="entry name" value="HYDROXYSTEROID DEHYDROGENASE-LIKE PROTEIN 2"/>
    <property type="match status" value="1"/>
</dbReference>
<reference evidence="1" key="1">
    <citation type="submission" date="2018-11" db="EMBL/GenBank/DDBJ databases">
        <authorList>
            <consortium name="Pathogen Informatics"/>
        </authorList>
    </citation>
    <scope>NUCLEOTIDE SEQUENCE</scope>
</reference>
<evidence type="ECO:0000313" key="1">
    <source>
        <dbReference type="EMBL" id="VEL29720.1"/>
    </source>
</evidence>
<keyword evidence="2" id="KW-1185">Reference proteome</keyword>
<dbReference type="Gene3D" id="3.40.50.720">
    <property type="entry name" value="NAD(P)-binding Rossmann-like Domain"/>
    <property type="match status" value="1"/>
</dbReference>